<feature type="binding site" evidence="9">
    <location>
        <position position="150"/>
    </location>
    <ligand>
        <name>Mn(2+)</name>
        <dbReference type="ChEBI" id="CHEBI:29035"/>
    </ligand>
</feature>
<dbReference type="SUPFAM" id="SSF55347">
    <property type="entry name" value="Glyceraldehyde-3-phosphate dehydrogenase-like, C-terminal domain"/>
    <property type="match status" value="1"/>
</dbReference>
<dbReference type="HAMAP" id="MF_00183">
    <property type="entry name" value="DXP_reductoisom"/>
    <property type="match status" value="1"/>
</dbReference>
<keyword evidence="14" id="KW-1185">Reference proteome</keyword>
<dbReference type="GO" id="GO:0030604">
    <property type="term" value="F:1-deoxy-D-xylulose-5-phosphate reductoisomerase activity"/>
    <property type="evidence" value="ECO:0007669"/>
    <property type="project" value="UniProtKB-UniRule"/>
</dbReference>
<dbReference type="PANTHER" id="PTHR30525">
    <property type="entry name" value="1-DEOXY-D-XYLULOSE 5-PHOSPHATE REDUCTOISOMERASE"/>
    <property type="match status" value="1"/>
</dbReference>
<evidence type="ECO:0000256" key="1">
    <source>
        <dbReference type="ARBA" id="ARBA00005094"/>
    </source>
</evidence>
<keyword evidence="9" id="KW-0460">Magnesium</keyword>
<dbReference type="FunFam" id="3.40.50.720:FF:000045">
    <property type="entry name" value="1-deoxy-D-xylulose 5-phosphate reductoisomerase"/>
    <property type="match status" value="1"/>
</dbReference>
<dbReference type="InterPro" id="IPR013512">
    <property type="entry name" value="DXP_reductoisomerase_N"/>
</dbReference>
<feature type="binding site" evidence="9">
    <location>
        <position position="152"/>
    </location>
    <ligand>
        <name>Mn(2+)</name>
        <dbReference type="ChEBI" id="CHEBI:29035"/>
    </ligand>
</feature>
<comment type="caution">
    <text evidence="13">The sequence shown here is derived from an EMBL/GenBank/DDBJ whole genome shotgun (WGS) entry which is preliminary data.</text>
</comment>
<dbReference type="GO" id="GO:0051484">
    <property type="term" value="P:isopentenyl diphosphate biosynthetic process, methylerythritol 4-phosphate pathway involved in terpenoid biosynthetic process"/>
    <property type="evidence" value="ECO:0007669"/>
    <property type="project" value="UniProtKB-ARBA"/>
</dbReference>
<gene>
    <name evidence="9" type="primary">dxr</name>
    <name evidence="13" type="ORF">HGG79_14190</name>
</gene>
<dbReference type="InterPro" id="IPR036291">
    <property type="entry name" value="NAD(P)-bd_dom_sf"/>
</dbReference>
<evidence type="ECO:0000259" key="10">
    <source>
        <dbReference type="Pfam" id="PF02670"/>
    </source>
</evidence>
<feature type="binding site" evidence="9">
    <location>
        <position position="38"/>
    </location>
    <ligand>
        <name>NADPH</name>
        <dbReference type="ChEBI" id="CHEBI:57783"/>
    </ligand>
</feature>
<dbReference type="EMBL" id="JAAZWO010000019">
    <property type="protein sequence ID" value="MBC2398914.1"/>
    <property type="molecule type" value="Genomic_DNA"/>
</dbReference>
<sequence length="384" mass="42558">MKNICILGGTGSIGSQALDVIRDEKDSFSLIAVSANKNWKGIINIINEFSPKFVALMDSVAYEKVKVYCNDNNKNTEVLFGLEGLNIIASLEEVDVVLTSVVGMIGLYPTLKAIKSGKDIALANKETLVVGGEIIKKEAKKSNINILPVDSEHGAIFQCLRGNSYEDVNKILLTASGGPFRGKTLHELKNVTVEDALNHPRWNMGKKISIDSATLMNKGLEVIEAHFLFDVDYNNIQVIVHPESIIHSMVEYKDGSVIAQLGSTDMKLPIQYALNYPKRKEAVVEKIDFYAIKNLTFEKPDIDTFKPLKLAYDAGKIGGLMPAILNGANEAAVELFINKRIDFLTIGNILEEAMNKFSNIKNPSLEEIIYIDKRVKEYVNNTFI</sequence>
<evidence type="ECO:0000259" key="11">
    <source>
        <dbReference type="Pfam" id="PF08436"/>
    </source>
</evidence>
<comment type="function">
    <text evidence="9">Catalyzes the NADPH-dependent rearrangement and reduction of 1-deoxy-D-xylulose-5-phosphate (DXP) to 2-C-methyl-D-erythritol 4-phosphate (MEP).</text>
</comment>
<evidence type="ECO:0000256" key="9">
    <source>
        <dbReference type="HAMAP-Rule" id="MF_00183"/>
    </source>
</evidence>
<comment type="similarity">
    <text evidence="2 9">Belongs to the DXR family.</text>
</comment>
<dbReference type="GO" id="GO:0030145">
    <property type="term" value="F:manganese ion binding"/>
    <property type="evidence" value="ECO:0007669"/>
    <property type="project" value="TreeGrafter"/>
</dbReference>
<feature type="domain" description="1-deoxy-D-xylulose 5-phosphate reductoisomerase N-terminal" evidence="10">
    <location>
        <begin position="4"/>
        <end position="132"/>
    </location>
</feature>
<feature type="binding site" evidence="9">
    <location>
        <position position="124"/>
    </location>
    <ligand>
        <name>NADPH</name>
        <dbReference type="ChEBI" id="CHEBI:57783"/>
    </ligand>
</feature>
<dbReference type="InterPro" id="IPR036169">
    <property type="entry name" value="DXPR_C_sf"/>
</dbReference>
<feature type="binding site" evidence="9">
    <location>
        <position position="152"/>
    </location>
    <ligand>
        <name>1-deoxy-D-xylulose 5-phosphate</name>
        <dbReference type="ChEBI" id="CHEBI:57792"/>
    </ligand>
</feature>
<keyword evidence="6 9" id="KW-0464">Manganese</keyword>
<dbReference type="RefSeq" id="WP_035148577.1">
    <property type="nucleotide sequence ID" value="NZ_JAAZWO010000019.1"/>
</dbReference>
<reference evidence="13 14" key="1">
    <citation type="submission" date="2020-04" db="EMBL/GenBank/DDBJ databases">
        <title>Genomic insights into acetone-butanol-ethanol (ABE) fermentation by sequencing solventogenic clostridia strains.</title>
        <authorList>
            <person name="Brown S."/>
        </authorList>
    </citation>
    <scope>NUCLEOTIDE SEQUENCE [LARGE SCALE GENOMIC DNA]</scope>
    <source>
        <strain evidence="13 14">DJ011</strain>
    </source>
</reference>
<comment type="catalytic activity">
    <reaction evidence="8">
        <text>2-C-methyl-D-erythritol 4-phosphate + NADP(+) = 1-deoxy-D-xylulose 5-phosphate + NADPH + H(+)</text>
        <dbReference type="Rhea" id="RHEA:13717"/>
        <dbReference type="ChEBI" id="CHEBI:15378"/>
        <dbReference type="ChEBI" id="CHEBI:57783"/>
        <dbReference type="ChEBI" id="CHEBI:57792"/>
        <dbReference type="ChEBI" id="CHEBI:58262"/>
        <dbReference type="ChEBI" id="CHEBI:58349"/>
        <dbReference type="EC" id="1.1.1.267"/>
    </reaction>
    <physiologicalReaction direction="right-to-left" evidence="8">
        <dbReference type="Rhea" id="RHEA:13719"/>
    </physiologicalReaction>
</comment>
<feature type="binding site" evidence="9">
    <location>
        <position position="217"/>
    </location>
    <ligand>
        <name>1-deoxy-D-xylulose 5-phosphate</name>
        <dbReference type="ChEBI" id="CHEBI:57792"/>
    </ligand>
</feature>
<feature type="domain" description="1-deoxy-D-xylulose 5-phosphate reductoisomerase C-terminal" evidence="11">
    <location>
        <begin position="146"/>
        <end position="229"/>
    </location>
</feature>
<evidence type="ECO:0000313" key="13">
    <source>
        <dbReference type="EMBL" id="MBC2398914.1"/>
    </source>
</evidence>
<feature type="binding site" evidence="9">
    <location>
        <position position="218"/>
    </location>
    <ligand>
        <name>1-deoxy-D-xylulose 5-phosphate</name>
        <dbReference type="ChEBI" id="CHEBI:57792"/>
    </ligand>
</feature>
<dbReference type="EC" id="1.1.1.267" evidence="9"/>
<dbReference type="PIRSF" id="PIRSF006205">
    <property type="entry name" value="Dxp_reductismrs"/>
    <property type="match status" value="1"/>
</dbReference>
<keyword evidence="5 9" id="KW-0560">Oxidoreductase</keyword>
<feature type="binding site" evidence="9">
    <location>
        <position position="199"/>
    </location>
    <ligand>
        <name>1-deoxy-D-xylulose 5-phosphate</name>
        <dbReference type="ChEBI" id="CHEBI:57792"/>
    </ligand>
</feature>
<comment type="cofactor">
    <cofactor evidence="9">
        <name>Mg(2+)</name>
        <dbReference type="ChEBI" id="CHEBI:18420"/>
    </cofactor>
    <cofactor evidence="9">
        <name>Mn(2+)</name>
        <dbReference type="ChEBI" id="CHEBI:29035"/>
    </cofactor>
</comment>
<keyword evidence="3 9" id="KW-0479">Metal-binding</keyword>
<comment type="caution">
    <text evidence="9">Lacks conserved residue(s) required for the propagation of feature annotation.</text>
</comment>
<evidence type="ECO:0000256" key="5">
    <source>
        <dbReference type="ARBA" id="ARBA00023002"/>
    </source>
</evidence>
<evidence type="ECO:0000256" key="8">
    <source>
        <dbReference type="ARBA" id="ARBA00048543"/>
    </source>
</evidence>
<feature type="binding site" evidence="9">
    <location>
        <position position="151"/>
    </location>
    <ligand>
        <name>1-deoxy-D-xylulose 5-phosphate</name>
        <dbReference type="ChEBI" id="CHEBI:57792"/>
    </ligand>
</feature>
<keyword evidence="7 9" id="KW-0414">Isoprene biosynthesis</keyword>
<dbReference type="NCBIfam" id="NF009114">
    <property type="entry name" value="PRK12464.1"/>
    <property type="match status" value="1"/>
</dbReference>
<organism evidence="13 14">
    <name type="scientific">Clostridium tetanomorphum</name>
    <dbReference type="NCBI Taxonomy" id="1553"/>
    <lineage>
        <taxon>Bacteria</taxon>
        <taxon>Bacillati</taxon>
        <taxon>Bacillota</taxon>
        <taxon>Clostridia</taxon>
        <taxon>Eubacteriales</taxon>
        <taxon>Clostridiaceae</taxon>
        <taxon>Clostridium</taxon>
    </lineage>
</organism>
<dbReference type="Gene3D" id="3.40.50.720">
    <property type="entry name" value="NAD(P)-binding Rossmann-like Domain"/>
    <property type="match status" value="1"/>
</dbReference>
<evidence type="ECO:0000256" key="3">
    <source>
        <dbReference type="ARBA" id="ARBA00022723"/>
    </source>
</evidence>
<feature type="binding site" evidence="9">
    <location>
        <position position="11"/>
    </location>
    <ligand>
        <name>NADPH</name>
        <dbReference type="ChEBI" id="CHEBI:57783"/>
    </ligand>
</feature>
<dbReference type="Pfam" id="PF13288">
    <property type="entry name" value="DXPR_C"/>
    <property type="match status" value="1"/>
</dbReference>
<protein>
    <recommendedName>
        <fullName evidence="9">1-deoxy-D-xylulose 5-phosphate reductoisomerase</fullName>
        <shortName evidence="9">DXP reductoisomerase</shortName>
        <ecNumber evidence="9">1.1.1.267</ecNumber>
    </recommendedName>
    <alternativeName>
        <fullName evidence="9">1-deoxyxylulose-5-phosphate reductoisomerase</fullName>
    </alternativeName>
    <alternativeName>
        <fullName evidence="9">2-C-methyl-D-erythritol 4-phosphate synthase</fullName>
    </alternativeName>
</protein>
<evidence type="ECO:0000313" key="14">
    <source>
        <dbReference type="Proteomes" id="UP000563151"/>
    </source>
</evidence>
<evidence type="ECO:0000259" key="12">
    <source>
        <dbReference type="Pfam" id="PF13288"/>
    </source>
</evidence>
<dbReference type="Pfam" id="PF02670">
    <property type="entry name" value="DXP_reductoisom"/>
    <property type="match status" value="1"/>
</dbReference>
<proteinExistence type="inferred from homology"/>
<feature type="binding site" evidence="9">
    <location>
        <position position="126"/>
    </location>
    <ligand>
        <name>NADPH</name>
        <dbReference type="ChEBI" id="CHEBI:57783"/>
    </ligand>
</feature>
<dbReference type="PANTHER" id="PTHR30525:SF0">
    <property type="entry name" value="1-DEOXY-D-XYLULOSE 5-PHOSPHATE REDUCTOISOMERASE, CHLOROPLASTIC"/>
    <property type="match status" value="1"/>
</dbReference>
<feature type="binding site" evidence="9">
    <location>
        <position position="12"/>
    </location>
    <ligand>
        <name>NADPH</name>
        <dbReference type="ChEBI" id="CHEBI:57783"/>
    </ligand>
</feature>
<feature type="binding site" evidence="9">
    <location>
        <position position="125"/>
    </location>
    <ligand>
        <name>1-deoxy-D-xylulose 5-phosphate</name>
        <dbReference type="ChEBI" id="CHEBI:57792"/>
    </ligand>
</feature>
<keyword evidence="4 9" id="KW-0521">NADP</keyword>
<feature type="binding site" evidence="9">
    <location>
        <position position="37"/>
    </location>
    <ligand>
        <name>NADPH</name>
        <dbReference type="ChEBI" id="CHEBI:57783"/>
    </ligand>
</feature>
<dbReference type="InterPro" id="IPR003821">
    <property type="entry name" value="DXP_reductoisomerase"/>
</dbReference>
<dbReference type="GO" id="GO:0070402">
    <property type="term" value="F:NADPH binding"/>
    <property type="evidence" value="ECO:0007669"/>
    <property type="project" value="InterPro"/>
</dbReference>
<dbReference type="Gene3D" id="1.10.1740.10">
    <property type="match status" value="1"/>
</dbReference>
<evidence type="ECO:0000256" key="6">
    <source>
        <dbReference type="ARBA" id="ARBA00023211"/>
    </source>
</evidence>
<dbReference type="InterPro" id="IPR013644">
    <property type="entry name" value="DXP_reductoisomerase_C"/>
</dbReference>
<feature type="binding site" evidence="9">
    <location>
        <position position="221"/>
    </location>
    <ligand>
        <name>1-deoxy-D-xylulose 5-phosphate</name>
        <dbReference type="ChEBI" id="CHEBI:57792"/>
    </ligand>
</feature>
<name>A0A923EBV6_CLOTT</name>
<feature type="binding site" evidence="9">
    <location>
        <position position="205"/>
    </location>
    <ligand>
        <name>NADPH</name>
        <dbReference type="ChEBI" id="CHEBI:57783"/>
    </ligand>
</feature>
<feature type="binding site" evidence="9">
    <location>
        <position position="13"/>
    </location>
    <ligand>
        <name>NADPH</name>
        <dbReference type="ChEBI" id="CHEBI:57783"/>
    </ligand>
</feature>
<feature type="binding site" evidence="9">
    <location>
        <position position="212"/>
    </location>
    <ligand>
        <name>1-deoxy-D-xylulose 5-phosphate</name>
        <dbReference type="ChEBI" id="CHEBI:57792"/>
    </ligand>
</feature>
<dbReference type="AlphaFoldDB" id="A0A923EBV6"/>
<dbReference type="Proteomes" id="UP000563151">
    <property type="component" value="Unassembled WGS sequence"/>
</dbReference>
<feature type="domain" description="DXP reductoisomerase C-terminal" evidence="12">
    <location>
        <begin position="261"/>
        <end position="377"/>
    </location>
</feature>
<dbReference type="NCBIfam" id="TIGR00243">
    <property type="entry name" value="Dxr"/>
    <property type="match status" value="1"/>
</dbReference>
<comment type="pathway">
    <text evidence="1 9">Isoprenoid biosynthesis; isopentenyl diphosphate biosynthesis via DXP pathway; isopentenyl diphosphate from 1-deoxy-D-xylulose 5-phosphate: step 1/6.</text>
</comment>
<dbReference type="Pfam" id="PF08436">
    <property type="entry name" value="DXP_redisom_C"/>
    <property type="match status" value="1"/>
</dbReference>
<evidence type="ECO:0000256" key="7">
    <source>
        <dbReference type="ARBA" id="ARBA00023229"/>
    </source>
</evidence>
<dbReference type="InterPro" id="IPR026877">
    <property type="entry name" value="DXPR_C"/>
</dbReference>
<dbReference type="SUPFAM" id="SSF51735">
    <property type="entry name" value="NAD(P)-binding Rossmann-fold domains"/>
    <property type="match status" value="1"/>
</dbReference>
<dbReference type="SUPFAM" id="SSF69055">
    <property type="entry name" value="1-deoxy-D-xylulose-5-phosphate reductoisomerase, C-terminal domain"/>
    <property type="match status" value="1"/>
</dbReference>
<evidence type="ECO:0000256" key="2">
    <source>
        <dbReference type="ARBA" id="ARBA00006825"/>
    </source>
</evidence>
<feature type="binding site" evidence="9">
    <location>
        <position position="221"/>
    </location>
    <ligand>
        <name>Mn(2+)</name>
        <dbReference type="ChEBI" id="CHEBI:29035"/>
    </ligand>
</feature>
<evidence type="ECO:0000256" key="4">
    <source>
        <dbReference type="ARBA" id="ARBA00022857"/>
    </source>
</evidence>
<accession>A0A923EBV6</accession>
<feature type="binding site" evidence="9">
    <location>
        <position position="10"/>
    </location>
    <ligand>
        <name>NADPH</name>
        <dbReference type="ChEBI" id="CHEBI:57783"/>
    </ligand>
</feature>
<feature type="binding site" evidence="9">
    <location>
        <position position="176"/>
    </location>
    <ligand>
        <name>1-deoxy-D-xylulose 5-phosphate</name>
        <dbReference type="ChEBI" id="CHEBI:57792"/>
    </ligand>
</feature>